<comment type="caution">
    <text evidence="2">The sequence shown here is derived from an EMBL/GenBank/DDBJ whole genome shotgun (WGS) entry which is preliminary data.</text>
</comment>
<name>A0ABT7E697_9FIRM</name>
<keyword evidence="1" id="KW-1133">Transmembrane helix</keyword>
<accession>A0ABT7E697</accession>
<evidence type="ECO:0000256" key="1">
    <source>
        <dbReference type="SAM" id="Phobius"/>
    </source>
</evidence>
<evidence type="ECO:0000313" key="2">
    <source>
        <dbReference type="EMBL" id="MDK2562442.1"/>
    </source>
</evidence>
<organism evidence="2 3">
    <name type="scientific">Romboutsia sedimentorum</name>
    <dbReference type="NCBI Taxonomy" id="1368474"/>
    <lineage>
        <taxon>Bacteria</taxon>
        <taxon>Bacillati</taxon>
        <taxon>Bacillota</taxon>
        <taxon>Clostridia</taxon>
        <taxon>Peptostreptococcales</taxon>
        <taxon>Peptostreptococcaceae</taxon>
        <taxon>Romboutsia</taxon>
    </lineage>
</organism>
<reference evidence="2 3" key="1">
    <citation type="submission" date="2023-05" db="EMBL/GenBank/DDBJ databases">
        <title>Rombocin, a short stable natural nisin variant, displays selective antimicrobial activity against Listeria monocytogenes and employs dual mode of action to kill target bacterial strains.</title>
        <authorList>
            <person name="Wambui J."/>
            <person name="Stephan R."/>
            <person name="Kuipers O.P."/>
        </authorList>
    </citation>
    <scope>NUCLEOTIDE SEQUENCE [LARGE SCALE GENOMIC DNA]</scope>
    <source>
        <strain evidence="2 3">RC002</strain>
    </source>
</reference>
<protein>
    <submittedName>
        <fullName evidence="2">Uncharacterized protein</fullName>
    </submittedName>
</protein>
<keyword evidence="1" id="KW-0812">Transmembrane</keyword>
<keyword evidence="1" id="KW-0472">Membrane</keyword>
<evidence type="ECO:0000313" key="3">
    <source>
        <dbReference type="Proteomes" id="UP001301012"/>
    </source>
</evidence>
<dbReference type="EMBL" id="JASKYM010000001">
    <property type="protein sequence ID" value="MDK2562442.1"/>
    <property type="molecule type" value="Genomic_DNA"/>
</dbReference>
<dbReference type="Proteomes" id="UP001301012">
    <property type="component" value="Unassembled WGS sequence"/>
</dbReference>
<keyword evidence="3" id="KW-1185">Reference proteome</keyword>
<dbReference type="RefSeq" id="WP_284131421.1">
    <property type="nucleotide sequence ID" value="NZ_JASKYM010000001.1"/>
</dbReference>
<sequence length="256" mass="28981">MNNYNFKNDFPDTPLGFKNKVSDTLNNLPDKKEYGEMENKTIFKKVSFKKRVIVTLAATFVLGTTAFAAGKVFSLVGSSSNIPTYTSLPTIQQVKDDFGFNPKLVEKFNNGYTFDNGYTSNNEALDEKGNSLGKSKSLNFSYEKDNDKVMLGMENKMLGGKSEKEILVDNYKDTELYYTSYANKCVPPDYKMTEQDKKDEASGKYEFSVGSRNVEISQVQYLSWEQNGIYYYVLATDSDLSKDELVKMAHEVIDAK</sequence>
<feature type="transmembrane region" description="Helical" evidence="1">
    <location>
        <begin position="52"/>
        <end position="73"/>
    </location>
</feature>
<proteinExistence type="predicted"/>
<gene>
    <name evidence="2" type="ORF">QOZ84_02685</name>
</gene>